<dbReference type="SUPFAM" id="SSF54928">
    <property type="entry name" value="RNA-binding domain, RBD"/>
    <property type="match status" value="2"/>
</dbReference>
<feature type="domain" description="RRM" evidence="4">
    <location>
        <begin position="464"/>
        <end position="541"/>
    </location>
</feature>
<gene>
    <name evidence="5" type="ORF">BMF94_6874</name>
</gene>
<evidence type="ECO:0000313" key="5">
    <source>
        <dbReference type="EMBL" id="POY70100.1"/>
    </source>
</evidence>
<dbReference type="Pfam" id="PF00076">
    <property type="entry name" value="RRM_1"/>
    <property type="match status" value="2"/>
</dbReference>
<dbReference type="PANTHER" id="PTHR23003:SF3">
    <property type="entry name" value="FI21236P1-RELATED"/>
    <property type="match status" value="1"/>
</dbReference>
<organism evidence="5 6">
    <name type="scientific">Rhodotorula taiwanensis</name>
    <dbReference type="NCBI Taxonomy" id="741276"/>
    <lineage>
        <taxon>Eukaryota</taxon>
        <taxon>Fungi</taxon>
        <taxon>Dikarya</taxon>
        <taxon>Basidiomycota</taxon>
        <taxon>Pucciniomycotina</taxon>
        <taxon>Microbotryomycetes</taxon>
        <taxon>Sporidiobolales</taxon>
        <taxon>Sporidiobolaceae</taxon>
        <taxon>Rhodotorula</taxon>
    </lineage>
</organism>
<dbReference type="SMART" id="SM00360">
    <property type="entry name" value="RRM"/>
    <property type="match status" value="2"/>
</dbReference>
<feature type="region of interest" description="Disordered" evidence="3">
    <location>
        <begin position="56"/>
        <end position="76"/>
    </location>
</feature>
<dbReference type="InterPro" id="IPR000504">
    <property type="entry name" value="RRM_dom"/>
</dbReference>
<dbReference type="AlphaFoldDB" id="A0A2S5AZZ2"/>
<dbReference type="EMBL" id="PJQD01000145">
    <property type="protein sequence ID" value="POY70100.1"/>
    <property type="molecule type" value="Genomic_DNA"/>
</dbReference>
<feature type="compositionally biased region" description="Low complexity" evidence="3">
    <location>
        <begin position="339"/>
        <end position="358"/>
    </location>
</feature>
<dbReference type="Gene3D" id="3.30.70.330">
    <property type="match status" value="2"/>
</dbReference>
<feature type="compositionally biased region" description="Pro residues" evidence="3">
    <location>
        <begin position="359"/>
        <end position="380"/>
    </location>
</feature>
<feature type="compositionally biased region" description="Basic and acidic residues" evidence="3">
    <location>
        <begin position="620"/>
        <end position="632"/>
    </location>
</feature>
<dbReference type="Proteomes" id="UP000237144">
    <property type="component" value="Unassembled WGS sequence"/>
</dbReference>
<accession>A0A2S5AZZ2</accession>
<comment type="caution">
    <text evidence="5">The sequence shown here is derived from an EMBL/GenBank/DDBJ whole genome shotgun (WGS) entry which is preliminary data.</text>
</comment>
<feature type="region of interest" description="Disordered" evidence="3">
    <location>
        <begin position="1"/>
        <end position="31"/>
    </location>
</feature>
<feature type="compositionally biased region" description="Polar residues" evidence="3">
    <location>
        <begin position="814"/>
        <end position="827"/>
    </location>
</feature>
<protein>
    <recommendedName>
        <fullName evidence="4">RRM domain-containing protein</fullName>
    </recommendedName>
</protein>
<feature type="compositionally biased region" description="Low complexity" evidence="3">
    <location>
        <begin position="561"/>
        <end position="577"/>
    </location>
</feature>
<dbReference type="GO" id="GO:1990904">
    <property type="term" value="C:ribonucleoprotein complex"/>
    <property type="evidence" value="ECO:0007669"/>
    <property type="project" value="TreeGrafter"/>
</dbReference>
<feature type="compositionally biased region" description="Low complexity" evidence="3">
    <location>
        <begin position="247"/>
        <end position="260"/>
    </location>
</feature>
<feature type="compositionally biased region" description="Basic and acidic residues" evidence="3">
    <location>
        <begin position="984"/>
        <end position="999"/>
    </location>
</feature>
<feature type="compositionally biased region" description="Gly residues" evidence="3">
    <location>
        <begin position="13"/>
        <end position="23"/>
    </location>
</feature>
<name>A0A2S5AZZ2_9BASI</name>
<dbReference type="InterPro" id="IPR012677">
    <property type="entry name" value="Nucleotide-bd_a/b_plait_sf"/>
</dbReference>
<dbReference type="InterPro" id="IPR035979">
    <property type="entry name" value="RBD_domain_sf"/>
</dbReference>
<feature type="region of interest" description="Disordered" evidence="3">
    <location>
        <begin position="887"/>
        <end position="934"/>
    </location>
</feature>
<feature type="compositionally biased region" description="Low complexity" evidence="3">
    <location>
        <begin position="1000"/>
        <end position="1014"/>
    </location>
</feature>
<feature type="compositionally biased region" description="Basic and acidic residues" evidence="3">
    <location>
        <begin position="910"/>
        <end position="934"/>
    </location>
</feature>
<feature type="compositionally biased region" description="Pro residues" evidence="3">
    <location>
        <begin position="200"/>
        <end position="210"/>
    </location>
</feature>
<keyword evidence="1 2" id="KW-0694">RNA-binding</keyword>
<feature type="compositionally biased region" description="Polar residues" evidence="3">
    <location>
        <begin position="235"/>
        <end position="246"/>
    </location>
</feature>
<dbReference type="OrthoDB" id="1049195at2759"/>
<feature type="compositionally biased region" description="Pro residues" evidence="3">
    <location>
        <begin position="1"/>
        <end position="12"/>
    </location>
</feature>
<feature type="domain" description="RRM" evidence="4">
    <location>
        <begin position="79"/>
        <end position="157"/>
    </location>
</feature>
<feature type="region of interest" description="Disordered" evidence="3">
    <location>
        <begin position="233"/>
        <end position="383"/>
    </location>
</feature>
<evidence type="ECO:0000256" key="2">
    <source>
        <dbReference type="PROSITE-ProRule" id="PRU00176"/>
    </source>
</evidence>
<feature type="region of interest" description="Disordered" evidence="3">
    <location>
        <begin position="174"/>
        <end position="215"/>
    </location>
</feature>
<evidence type="ECO:0000259" key="4">
    <source>
        <dbReference type="PROSITE" id="PS50102"/>
    </source>
</evidence>
<dbReference type="PROSITE" id="PS50102">
    <property type="entry name" value="RRM"/>
    <property type="match status" value="2"/>
</dbReference>
<feature type="region of interest" description="Disordered" evidence="3">
    <location>
        <begin position="546"/>
        <end position="583"/>
    </location>
</feature>
<feature type="region of interest" description="Disordered" evidence="3">
    <location>
        <begin position="620"/>
        <end position="698"/>
    </location>
</feature>
<dbReference type="STRING" id="741276.A0A2S5AZZ2"/>
<feature type="compositionally biased region" description="Low complexity" evidence="3">
    <location>
        <begin position="835"/>
        <end position="850"/>
    </location>
</feature>
<feature type="compositionally biased region" description="Low complexity" evidence="3">
    <location>
        <begin position="174"/>
        <end position="199"/>
    </location>
</feature>
<dbReference type="PANTHER" id="PTHR23003">
    <property type="entry name" value="RNA RECOGNITION MOTIF RRM DOMAIN CONTAINING PROTEIN"/>
    <property type="match status" value="1"/>
</dbReference>
<feature type="compositionally biased region" description="Low complexity" evidence="3">
    <location>
        <begin position="297"/>
        <end position="308"/>
    </location>
</feature>
<dbReference type="InterPro" id="IPR050374">
    <property type="entry name" value="RRT5_SRSF_SR"/>
</dbReference>
<dbReference type="FunFam" id="3.30.70.330:FF:000145">
    <property type="entry name" value="Putative RNP domain-containing protein"/>
    <property type="match status" value="1"/>
</dbReference>
<evidence type="ECO:0000256" key="3">
    <source>
        <dbReference type="SAM" id="MobiDB-lite"/>
    </source>
</evidence>
<feature type="region of interest" description="Disordered" evidence="3">
    <location>
        <begin position="982"/>
        <end position="1031"/>
    </location>
</feature>
<evidence type="ECO:0000256" key="1">
    <source>
        <dbReference type="ARBA" id="ARBA00022884"/>
    </source>
</evidence>
<dbReference type="GO" id="GO:0003729">
    <property type="term" value="F:mRNA binding"/>
    <property type="evidence" value="ECO:0007669"/>
    <property type="project" value="TreeGrafter"/>
</dbReference>
<dbReference type="GO" id="GO:0005737">
    <property type="term" value="C:cytoplasm"/>
    <property type="evidence" value="ECO:0007669"/>
    <property type="project" value="TreeGrafter"/>
</dbReference>
<dbReference type="GO" id="GO:0005634">
    <property type="term" value="C:nucleus"/>
    <property type="evidence" value="ECO:0007669"/>
    <property type="project" value="TreeGrafter"/>
</dbReference>
<reference evidence="5 6" key="1">
    <citation type="journal article" date="2018" name="Front. Microbiol.">
        <title>Prospects for Fungal Bioremediation of Acidic Radioactive Waste Sites: Characterization and Genome Sequence of Rhodotorula taiwanensis MD1149.</title>
        <authorList>
            <person name="Tkavc R."/>
            <person name="Matrosova V.Y."/>
            <person name="Grichenko O.E."/>
            <person name="Gostincar C."/>
            <person name="Volpe R.P."/>
            <person name="Klimenkova P."/>
            <person name="Gaidamakova E.K."/>
            <person name="Zhou C.E."/>
            <person name="Stewart B.J."/>
            <person name="Lyman M.G."/>
            <person name="Malfatti S.A."/>
            <person name="Rubinfeld B."/>
            <person name="Courtot M."/>
            <person name="Singh J."/>
            <person name="Dalgard C.L."/>
            <person name="Hamilton T."/>
            <person name="Frey K.G."/>
            <person name="Gunde-Cimerman N."/>
            <person name="Dugan L."/>
            <person name="Daly M.J."/>
        </authorList>
    </citation>
    <scope>NUCLEOTIDE SEQUENCE [LARGE SCALE GENOMIC DNA]</scope>
    <source>
        <strain evidence="5 6">MD1149</strain>
    </source>
</reference>
<evidence type="ECO:0000313" key="6">
    <source>
        <dbReference type="Proteomes" id="UP000237144"/>
    </source>
</evidence>
<feature type="region of interest" description="Disordered" evidence="3">
    <location>
        <begin position="808"/>
        <end position="875"/>
    </location>
</feature>
<keyword evidence="6" id="KW-1185">Reference proteome</keyword>
<feature type="compositionally biased region" description="Low complexity" evidence="3">
    <location>
        <begin position="887"/>
        <end position="901"/>
    </location>
</feature>
<sequence>MNGPYPPMPPPQGGGGGPTGPGSGSFLRPPMIQSYSTSANLAHRAGPALYLNYSNGNNSPHGGPNGAGSGGLNPNDTRTQLFVSNLPFRVRWQDLKDLMRKCGTVLRADVALNPTDGRSRGFGVVLFAKAEDAAKAIATYHGYTWQTRVLDVRIDAQDPTGALALAEANRQQALQNQQKQIEQQHQQLQPRSVSMQSPMILPPPPPPPMMPSSLASYNSYASSHSATSAMAGSYGLQQNNGNSPRMSAQSSPSPALSQQQFHHHSSPRQPYQHRSNGDDAPSAPYLTRTSSQDSRPRSSPIASAATPPRGAPSPPGGIRYGTPPIQPGPLDRNASDSFLPGRLQPGPPGQSSSGGSALLPPPPPPPLPPPPPPPPPPSNDLPPQLQQVIAMQQQQQQQPHVYMPMLSVHPMGYAVPGGMLSYYSSLAAATNGLARPGSAPPMAPYGLGGVGPPPGAGGVQYQNRHLFIGNLPFNCQWQELKDLMRGAGNVLRADIAQGPDGRSRGFGSVLFATPQDAERAVALFNGYEFNGRMLKVHFDKFAGAGVNNQPPSQAPPPPPVYASASNGHSSYPQMSMPMPMPHRPALLDHFSSFGSNGSGAATYSGPSPLSNVLHARPLSRQDDGQSRADATEAKAPTTPDAEPESAEATHAGVELAAESRPKPTPIARRRPPLLQDTGGSSFSRTHHHSTAPSRIAMPPPLPFAALGMSGTPTSGGGVAPFSPLAAGGMTPSMPAFTFGGAGPFAAQATPPLVPHGMFSPGVGVAPFSPGAPYFPGTPPLVWSSLTPGGALTPGHGFEAFNPMFPPAQGYEGYPSSQGGQVYSQDAYSRSHDSGHAPADGASAGGSDQAGYFPSVSASIERTPTLDRPATSTGLESTTAQEALAAAVPTAASAPPLSPKLSARPRAATHSKSDDAVRSKVDGIRESEHEREVSRVERGLGALQLDVSPTDIASANGDGELGLGWAEGAISPALIERPASLARAEGNREPATGREDDAARKGAAAKGRRASFGAGPADDQAKPATFGTSIWG</sequence>
<proteinExistence type="predicted"/>